<dbReference type="RefSeq" id="WP_214377686.1">
    <property type="nucleotide sequence ID" value="NZ_CP075566.1"/>
</dbReference>
<proteinExistence type="predicted"/>
<accession>A0ABX8EUB3</accession>
<keyword evidence="2" id="KW-1185">Reference proteome</keyword>
<reference evidence="1 2" key="1">
    <citation type="submission" date="2021-05" db="EMBL/GenBank/DDBJ databases">
        <title>Complete genome of the cytokinin-producing biocontrol strain Pseudomonas fluorescens G20-18.</title>
        <authorList>
            <person name="Nielsen T.K."/>
            <person name="Mekureyaw M.F."/>
            <person name="Hansen L.H."/>
            <person name="Nicolaisen M.H."/>
            <person name="Roitsch T.G."/>
            <person name="Hennessy R.C."/>
        </authorList>
    </citation>
    <scope>NUCLEOTIDE SEQUENCE [LARGE SCALE GENOMIC DNA]</scope>
    <source>
        <strain evidence="1 2">G20-18</strain>
    </source>
</reference>
<organism evidence="1 2">
    <name type="scientific">Pseudomonas hormoni</name>
    <dbReference type="NCBI Taxonomy" id="3093767"/>
    <lineage>
        <taxon>Bacteria</taxon>
        <taxon>Pseudomonadati</taxon>
        <taxon>Pseudomonadota</taxon>
        <taxon>Gammaproteobacteria</taxon>
        <taxon>Pseudomonadales</taxon>
        <taxon>Pseudomonadaceae</taxon>
        <taxon>Pseudomonas</taxon>
    </lineage>
</organism>
<protein>
    <submittedName>
        <fullName evidence="1">DUF2188 domain-containing protein</fullName>
    </submittedName>
</protein>
<name>A0ABX8EUB3_9PSED</name>
<sequence length="69" mass="7718">MNVYSILKTSSGWGLYRSGSQRAKLEAQAKEDIVRMSAEILIKETASVRIFSADGSFQELRFKEGKLCS</sequence>
<dbReference type="Proteomes" id="UP000681155">
    <property type="component" value="Chromosome"/>
</dbReference>
<evidence type="ECO:0000313" key="1">
    <source>
        <dbReference type="EMBL" id="QVW21863.1"/>
    </source>
</evidence>
<gene>
    <name evidence="1" type="ORF">KJF94_18435</name>
</gene>
<evidence type="ECO:0000313" key="2">
    <source>
        <dbReference type="Proteomes" id="UP000681155"/>
    </source>
</evidence>
<dbReference type="EMBL" id="CP075566">
    <property type="protein sequence ID" value="QVW21863.1"/>
    <property type="molecule type" value="Genomic_DNA"/>
</dbReference>